<evidence type="ECO:0008006" key="7">
    <source>
        <dbReference type="Google" id="ProtNLM"/>
    </source>
</evidence>
<dbReference type="GO" id="GO:0016791">
    <property type="term" value="F:phosphatase activity"/>
    <property type="evidence" value="ECO:0007669"/>
    <property type="project" value="TreeGrafter"/>
</dbReference>
<dbReference type="CDD" id="cd07067">
    <property type="entry name" value="HP_PGM_like"/>
    <property type="match status" value="1"/>
</dbReference>
<dbReference type="GeneID" id="82202595"/>
<dbReference type="InterPro" id="IPR001345">
    <property type="entry name" value="PG/BPGM_mutase_AS"/>
</dbReference>
<keyword evidence="6" id="KW-1185">Reference proteome</keyword>
<gene>
    <name evidence="5" type="ORF">BO222_05125</name>
</gene>
<dbReference type="PANTHER" id="PTHR48100">
    <property type="entry name" value="BROAD-SPECIFICITY PHOSPHATASE YOR283W-RELATED"/>
    <property type="match status" value="1"/>
</dbReference>
<dbReference type="PROSITE" id="PS00175">
    <property type="entry name" value="PG_MUTASE"/>
    <property type="match status" value="1"/>
</dbReference>
<feature type="active site" description="Tele-phosphohistidine intermediate" evidence="3">
    <location>
        <position position="10"/>
    </location>
</feature>
<dbReference type="PANTHER" id="PTHR48100:SF1">
    <property type="entry name" value="HISTIDINE PHOSPHATASE FAMILY PROTEIN-RELATED"/>
    <property type="match status" value="1"/>
</dbReference>
<protein>
    <recommendedName>
        <fullName evidence="7">Histidine phosphatase family protein</fullName>
    </recommendedName>
</protein>
<evidence type="ECO:0000256" key="1">
    <source>
        <dbReference type="ARBA" id="ARBA00023152"/>
    </source>
</evidence>
<dbReference type="OrthoDB" id="9782128at2"/>
<name>A0A1U7NGN1_9FIRM</name>
<dbReference type="SUPFAM" id="SSF53254">
    <property type="entry name" value="Phosphoglycerate mutase-like"/>
    <property type="match status" value="1"/>
</dbReference>
<comment type="caution">
    <text evidence="5">The sequence shown here is derived from an EMBL/GenBank/DDBJ whole genome shotgun (WGS) entry which is preliminary data.</text>
</comment>
<proteinExistence type="predicted"/>
<dbReference type="InterPro" id="IPR029033">
    <property type="entry name" value="His_PPase_superfam"/>
</dbReference>
<evidence type="ECO:0000256" key="4">
    <source>
        <dbReference type="PIRSR" id="PIRSR613078-2"/>
    </source>
</evidence>
<evidence type="ECO:0000313" key="6">
    <source>
        <dbReference type="Proteomes" id="UP000186341"/>
    </source>
</evidence>
<dbReference type="InterPro" id="IPR050275">
    <property type="entry name" value="PGM_Phosphatase"/>
</dbReference>
<dbReference type="SMART" id="SM00855">
    <property type="entry name" value="PGAM"/>
    <property type="match status" value="1"/>
</dbReference>
<dbReference type="RefSeq" id="WP_075818984.1">
    <property type="nucleotide sequence ID" value="NZ_CAJUTZ010000014.1"/>
</dbReference>
<keyword evidence="1" id="KW-0324">Glycolysis</keyword>
<reference evidence="5 6" key="1">
    <citation type="submission" date="2016-11" db="EMBL/GenBank/DDBJ databases">
        <title>Description of two novel members of the family Erysipelotrichaceae: Ileibacterium lipovorans gen. nov., sp. nov. and Dubosiella newyorkensis, gen. nov., sp. nov.</title>
        <authorList>
            <person name="Cox L.M."/>
            <person name="Sohn J."/>
            <person name="Tyrrell K.L."/>
            <person name="Citron D.M."/>
            <person name="Lawson P.A."/>
            <person name="Patel N.B."/>
            <person name="Iizumi T."/>
            <person name="Perez-Perez G.I."/>
            <person name="Goldstein E.J."/>
            <person name="Blaser M.J."/>
        </authorList>
    </citation>
    <scope>NUCLEOTIDE SEQUENCE [LARGE SCALE GENOMIC DNA]</scope>
    <source>
        <strain evidence="5 6">NYU-BL-A3</strain>
    </source>
</reference>
<dbReference type="AlphaFoldDB" id="A0A1U7NGN1"/>
<feature type="binding site" evidence="4">
    <location>
        <position position="61"/>
    </location>
    <ligand>
        <name>substrate</name>
    </ligand>
</feature>
<feature type="binding site" evidence="4">
    <location>
        <position position="95"/>
    </location>
    <ligand>
        <name>substrate</name>
    </ligand>
</feature>
<dbReference type="Pfam" id="PF00300">
    <property type="entry name" value="His_Phos_1"/>
    <property type="match status" value="1"/>
</dbReference>
<dbReference type="EMBL" id="MPJW01000108">
    <property type="protein sequence ID" value="OLU40409.1"/>
    <property type="molecule type" value="Genomic_DNA"/>
</dbReference>
<feature type="binding site" evidence="4">
    <location>
        <begin position="9"/>
        <end position="16"/>
    </location>
    <ligand>
        <name>substrate</name>
    </ligand>
</feature>
<accession>A0A1U7NGN1</accession>
<sequence length="186" mass="20925">MNKTIYLVRHGQTRFNLEGRLQGQADSELTPEGLRQTEKLKEMLKEKGLRFNQAYTSDLGRAVETLKRITDDSVKKYTVPGLREVSFGDLDGQLKTQFPSDQDWEEVYADYHAESFDGAVDRMIEALVSLAINDPDDQILAVSHSGVIAGMLEKMGLELTGPIPNGSVWVLELNDQGLRLKDYFCI</sequence>
<evidence type="ECO:0000313" key="5">
    <source>
        <dbReference type="EMBL" id="OLU40409.1"/>
    </source>
</evidence>
<dbReference type="Proteomes" id="UP000186341">
    <property type="component" value="Unassembled WGS sequence"/>
</dbReference>
<dbReference type="GO" id="GO:0005737">
    <property type="term" value="C:cytoplasm"/>
    <property type="evidence" value="ECO:0007669"/>
    <property type="project" value="TreeGrafter"/>
</dbReference>
<evidence type="ECO:0000256" key="3">
    <source>
        <dbReference type="PIRSR" id="PIRSR613078-1"/>
    </source>
</evidence>
<evidence type="ECO:0000256" key="2">
    <source>
        <dbReference type="ARBA" id="ARBA00023235"/>
    </source>
</evidence>
<keyword evidence="2" id="KW-0413">Isomerase</keyword>
<organism evidence="5 6">
    <name type="scientific">Ileibacterium valens</name>
    <dbReference type="NCBI Taxonomy" id="1862668"/>
    <lineage>
        <taxon>Bacteria</taxon>
        <taxon>Bacillati</taxon>
        <taxon>Bacillota</taxon>
        <taxon>Erysipelotrichia</taxon>
        <taxon>Erysipelotrichales</taxon>
        <taxon>Erysipelotrichaceae</taxon>
        <taxon>Ileibacterium</taxon>
    </lineage>
</organism>
<feature type="active site" description="Proton donor/acceptor" evidence="3">
    <location>
        <position position="84"/>
    </location>
</feature>
<dbReference type="Gene3D" id="3.40.50.1240">
    <property type="entry name" value="Phosphoglycerate mutase-like"/>
    <property type="match status" value="1"/>
</dbReference>
<dbReference type="InterPro" id="IPR013078">
    <property type="entry name" value="His_Pase_superF_clade-1"/>
</dbReference>